<comment type="caution">
    <text evidence="2">The sequence shown here is derived from an EMBL/GenBank/DDBJ whole genome shotgun (WGS) entry which is preliminary data.</text>
</comment>
<reference evidence="2" key="1">
    <citation type="journal article" date="2020" name="mSystems">
        <title>Genome- and Community-Level Interaction Insights into Carbon Utilization and Element Cycling Functions of Hydrothermarchaeota in Hydrothermal Sediment.</title>
        <authorList>
            <person name="Zhou Z."/>
            <person name="Liu Y."/>
            <person name="Xu W."/>
            <person name="Pan J."/>
            <person name="Luo Z.H."/>
            <person name="Li M."/>
        </authorList>
    </citation>
    <scope>NUCLEOTIDE SEQUENCE [LARGE SCALE GENOMIC DNA]</scope>
    <source>
        <strain evidence="2">SpSt-767</strain>
    </source>
</reference>
<dbReference type="InterPro" id="IPR000905">
    <property type="entry name" value="Gcp-like_dom"/>
</dbReference>
<proteinExistence type="predicted"/>
<evidence type="ECO:0000313" key="2">
    <source>
        <dbReference type="EMBL" id="HHS29243.1"/>
    </source>
</evidence>
<feature type="domain" description="Gcp-like" evidence="1">
    <location>
        <begin position="37"/>
        <end position="123"/>
    </location>
</feature>
<dbReference type="Pfam" id="PF00814">
    <property type="entry name" value="TsaD"/>
    <property type="match status" value="1"/>
</dbReference>
<organism evidence="2">
    <name type="scientific">Desulfobacca acetoxidans</name>
    <dbReference type="NCBI Taxonomy" id="60893"/>
    <lineage>
        <taxon>Bacteria</taxon>
        <taxon>Pseudomonadati</taxon>
        <taxon>Thermodesulfobacteriota</taxon>
        <taxon>Desulfobaccia</taxon>
        <taxon>Desulfobaccales</taxon>
        <taxon>Desulfobaccaceae</taxon>
        <taxon>Desulfobacca</taxon>
    </lineage>
</organism>
<dbReference type="AlphaFoldDB" id="A0A7V6DPH6"/>
<keyword evidence="2" id="KW-0808">Transferase</keyword>
<dbReference type="InterPro" id="IPR022496">
    <property type="entry name" value="T6A_TsaB"/>
</dbReference>
<dbReference type="InterPro" id="IPR043129">
    <property type="entry name" value="ATPase_NBD"/>
</dbReference>
<protein>
    <submittedName>
        <fullName evidence="2">tRNA (Adenosine(37)-N6)-threonylcarbamoyltransferase complex dimerization subunit type 1 TsaB</fullName>
    </submittedName>
</protein>
<dbReference type="GO" id="GO:0002949">
    <property type="term" value="P:tRNA threonylcarbamoyladenosine modification"/>
    <property type="evidence" value="ECO:0007669"/>
    <property type="project" value="InterPro"/>
</dbReference>
<accession>A0A7V6DPH6</accession>
<sequence length="220" mass="23304">MLLLALDTATDRGSLALLADDQVAAELTLDTPGSFLVHLLPALDALFVQTGRTLTDLAAICVSQGPGNFTGLRLGLATAQGLALALNCPAVPVPTLEVLAAPFAGHPHPVAALADAKRQEVYLELFDCRGRFPEPLTEPERLAIADLPRRLSPPALLTGPGLRPHLDFLTAHLAPEIALADSDLWLPQAAMVGRLGRRRLAQGLTVPPPQLTPLYLRPAL</sequence>
<dbReference type="GO" id="GO:0016740">
    <property type="term" value="F:transferase activity"/>
    <property type="evidence" value="ECO:0007669"/>
    <property type="project" value="UniProtKB-KW"/>
</dbReference>
<dbReference type="SUPFAM" id="SSF53067">
    <property type="entry name" value="Actin-like ATPase domain"/>
    <property type="match status" value="2"/>
</dbReference>
<dbReference type="EMBL" id="DTGR01000096">
    <property type="protein sequence ID" value="HHS29243.1"/>
    <property type="molecule type" value="Genomic_DNA"/>
</dbReference>
<gene>
    <name evidence="2" type="primary">tsaB</name>
    <name evidence="2" type="ORF">ENV52_06030</name>
</gene>
<evidence type="ECO:0000259" key="1">
    <source>
        <dbReference type="Pfam" id="PF00814"/>
    </source>
</evidence>
<name>A0A7V6DPH6_9BACT</name>
<dbReference type="NCBIfam" id="TIGR03725">
    <property type="entry name" value="T6A_YeaZ"/>
    <property type="match status" value="1"/>
</dbReference>
<dbReference type="Gene3D" id="3.30.420.40">
    <property type="match status" value="2"/>
</dbReference>
<dbReference type="CDD" id="cd24032">
    <property type="entry name" value="ASKHA_NBD_TsaB"/>
    <property type="match status" value="1"/>
</dbReference>